<protein>
    <recommendedName>
        <fullName evidence="3">Glucokinase</fullName>
        <ecNumber evidence="3">2.7.1.2</ecNumber>
    </recommendedName>
    <alternativeName>
        <fullName evidence="3">Glucose kinase</fullName>
    </alternativeName>
</protein>
<dbReference type="NCBIfam" id="TIGR00749">
    <property type="entry name" value="glk"/>
    <property type="match status" value="1"/>
</dbReference>
<keyword evidence="3" id="KW-0324">Glycolysis</keyword>
<dbReference type="InterPro" id="IPR050201">
    <property type="entry name" value="Bacterial_glucokinase"/>
</dbReference>
<keyword evidence="3" id="KW-0547">Nucleotide-binding</keyword>
<dbReference type="OrthoDB" id="9800595at2"/>
<keyword evidence="3" id="KW-0067">ATP-binding</keyword>
<evidence type="ECO:0000256" key="3">
    <source>
        <dbReference type="HAMAP-Rule" id="MF_00524"/>
    </source>
</evidence>
<keyword evidence="1 3" id="KW-0808">Transferase</keyword>
<evidence type="ECO:0000256" key="4">
    <source>
        <dbReference type="RuleBase" id="RU004046"/>
    </source>
</evidence>
<comment type="caution">
    <text evidence="5">The sequence shown here is derived from an EMBL/GenBank/DDBJ whole genome shotgun (WGS) entry which is preliminary data.</text>
</comment>
<dbReference type="Pfam" id="PF02685">
    <property type="entry name" value="Glucokinase"/>
    <property type="match status" value="1"/>
</dbReference>
<dbReference type="GO" id="GO:0005829">
    <property type="term" value="C:cytosol"/>
    <property type="evidence" value="ECO:0007669"/>
    <property type="project" value="TreeGrafter"/>
</dbReference>
<dbReference type="SUPFAM" id="SSF53067">
    <property type="entry name" value="Actin-like ATPase domain"/>
    <property type="match status" value="1"/>
</dbReference>
<gene>
    <name evidence="3" type="primary">glk</name>
    <name evidence="5" type="ORF">C7435_2491</name>
</gene>
<dbReference type="AlphaFoldDB" id="A0A495D392"/>
<name>A0A495D392_9PROT</name>
<feature type="binding site" evidence="3">
    <location>
        <begin position="10"/>
        <end position="15"/>
    </location>
    <ligand>
        <name>ATP</name>
        <dbReference type="ChEBI" id="CHEBI:30616"/>
    </ligand>
</feature>
<accession>A0A495D392</accession>
<evidence type="ECO:0000256" key="1">
    <source>
        <dbReference type="ARBA" id="ARBA00022679"/>
    </source>
</evidence>
<keyword evidence="2 3" id="KW-0418">Kinase</keyword>
<dbReference type="GO" id="GO:0004340">
    <property type="term" value="F:glucokinase activity"/>
    <property type="evidence" value="ECO:0007669"/>
    <property type="project" value="UniProtKB-UniRule"/>
</dbReference>
<dbReference type="EMBL" id="RBIM01000005">
    <property type="protein sequence ID" value="RKQ96239.1"/>
    <property type="molecule type" value="Genomic_DNA"/>
</dbReference>
<reference evidence="5 6" key="1">
    <citation type="submission" date="2018-10" db="EMBL/GenBank/DDBJ databases">
        <title>Genomic Encyclopedia of Type Strains, Phase IV (KMG-IV): sequencing the most valuable type-strain genomes for metagenomic binning, comparative biology and taxonomic classification.</title>
        <authorList>
            <person name="Goeker M."/>
        </authorList>
    </citation>
    <scope>NUCLEOTIDE SEQUENCE [LARGE SCALE GENOMIC DNA]</scope>
    <source>
        <strain evidence="5 6">DSM 4734</strain>
    </source>
</reference>
<dbReference type="HAMAP" id="MF_00524">
    <property type="entry name" value="Glucokinase"/>
    <property type="match status" value="1"/>
</dbReference>
<proteinExistence type="inferred from homology"/>
<dbReference type="PANTHER" id="PTHR47690:SF1">
    <property type="entry name" value="GLUCOKINASE"/>
    <property type="match status" value="1"/>
</dbReference>
<dbReference type="InterPro" id="IPR003836">
    <property type="entry name" value="Glucokinase"/>
</dbReference>
<evidence type="ECO:0000313" key="5">
    <source>
        <dbReference type="EMBL" id="RKQ96239.1"/>
    </source>
</evidence>
<organism evidence="5 6">
    <name type="scientific">Maricaulis maris</name>
    <dbReference type="NCBI Taxonomy" id="74318"/>
    <lineage>
        <taxon>Bacteria</taxon>
        <taxon>Pseudomonadati</taxon>
        <taxon>Pseudomonadota</taxon>
        <taxon>Alphaproteobacteria</taxon>
        <taxon>Maricaulales</taxon>
        <taxon>Maricaulaceae</taxon>
        <taxon>Maricaulis</taxon>
    </lineage>
</organism>
<comment type="catalytic activity">
    <reaction evidence="3">
        <text>D-glucose + ATP = D-glucose 6-phosphate + ADP + H(+)</text>
        <dbReference type="Rhea" id="RHEA:17825"/>
        <dbReference type="ChEBI" id="CHEBI:4167"/>
        <dbReference type="ChEBI" id="CHEBI:15378"/>
        <dbReference type="ChEBI" id="CHEBI:30616"/>
        <dbReference type="ChEBI" id="CHEBI:61548"/>
        <dbReference type="ChEBI" id="CHEBI:456216"/>
        <dbReference type="EC" id="2.7.1.2"/>
    </reaction>
</comment>
<dbReference type="EC" id="2.7.1.2" evidence="3"/>
<comment type="subcellular location">
    <subcellularLocation>
        <location evidence="3">Cytoplasm</location>
    </subcellularLocation>
</comment>
<evidence type="ECO:0000256" key="2">
    <source>
        <dbReference type="ARBA" id="ARBA00022777"/>
    </source>
</evidence>
<keyword evidence="3" id="KW-0963">Cytoplasm</keyword>
<evidence type="ECO:0000313" key="6">
    <source>
        <dbReference type="Proteomes" id="UP000273675"/>
    </source>
</evidence>
<sequence>MSHEPSYLVADIGGTNARFAIARGSVSRGFDLDQVRRLKNEDFEHLRDAAMAYLESCDGERPGRACFAVASPIRAGRVQLTNATWSFRPDELGGELGMATLMAVNDFEAQARGAPLTPTADIVQITDGRPIPGTPIAVLGPGTGLGLGLLVPDGDTVKVVATEGGHAGFAPRTDLEIEVGRLLAREYGFVSWERILSGRGLVNIHRALCQIDGDNWPGYRPEDITAEALADPDSMGARVVEFFCAALGGYAGDVAVLTGSRSGIYLGGGILPRIRTLLEASAFTSRFLGRGPMTRYVSDIPIRLIQSDGAALRGAAALAEQGQSHS</sequence>
<dbReference type="Proteomes" id="UP000273675">
    <property type="component" value="Unassembled WGS sequence"/>
</dbReference>
<dbReference type="CDD" id="cd24008">
    <property type="entry name" value="ASKHA_NBD_GLK"/>
    <property type="match status" value="1"/>
</dbReference>
<dbReference type="Gene3D" id="3.30.420.40">
    <property type="match status" value="1"/>
</dbReference>
<dbReference type="GO" id="GO:0005536">
    <property type="term" value="F:D-glucose binding"/>
    <property type="evidence" value="ECO:0007669"/>
    <property type="project" value="InterPro"/>
</dbReference>
<dbReference type="Gene3D" id="3.40.367.20">
    <property type="match status" value="1"/>
</dbReference>
<dbReference type="InterPro" id="IPR043129">
    <property type="entry name" value="ATPase_NBD"/>
</dbReference>
<dbReference type="PANTHER" id="PTHR47690">
    <property type="entry name" value="GLUCOKINASE"/>
    <property type="match status" value="1"/>
</dbReference>
<comment type="similarity">
    <text evidence="3 4">Belongs to the bacterial glucokinase family.</text>
</comment>
<dbReference type="RefSeq" id="WP_121211854.1">
    <property type="nucleotide sequence ID" value="NZ_RBIM01000005.1"/>
</dbReference>
<dbReference type="GO" id="GO:0006096">
    <property type="term" value="P:glycolytic process"/>
    <property type="evidence" value="ECO:0007669"/>
    <property type="project" value="UniProtKB-UniRule"/>
</dbReference>
<dbReference type="GO" id="GO:0005524">
    <property type="term" value="F:ATP binding"/>
    <property type="evidence" value="ECO:0007669"/>
    <property type="project" value="UniProtKB-UniRule"/>
</dbReference>